<evidence type="ECO:0000256" key="1">
    <source>
        <dbReference type="ARBA" id="ARBA00010641"/>
    </source>
</evidence>
<dbReference type="InterPro" id="IPR013324">
    <property type="entry name" value="RNA_pol_sigma_r3/r4-like"/>
</dbReference>
<comment type="similarity">
    <text evidence="1 6">Belongs to the sigma-70 factor family. ECF subfamily.</text>
</comment>
<dbReference type="GO" id="GO:0016987">
    <property type="term" value="F:sigma factor activity"/>
    <property type="evidence" value="ECO:0007669"/>
    <property type="project" value="UniProtKB-KW"/>
</dbReference>
<keyword evidence="4 6" id="KW-0238">DNA-binding</keyword>
<evidence type="ECO:0000256" key="4">
    <source>
        <dbReference type="ARBA" id="ARBA00023125"/>
    </source>
</evidence>
<evidence type="ECO:0000259" key="7">
    <source>
        <dbReference type="Pfam" id="PF04542"/>
    </source>
</evidence>
<dbReference type="SUPFAM" id="SSF88659">
    <property type="entry name" value="Sigma3 and sigma4 domains of RNA polymerase sigma factors"/>
    <property type="match status" value="1"/>
</dbReference>
<feature type="domain" description="RNA polymerase sigma factor 70 region 4 type 2" evidence="8">
    <location>
        <begin position="163"/>
        <end position="212"/>
    </location>
</feature>
<dbReference type="OrthoDB" id="188761at2"/>
<proteinExistence type="inferred from homology"/>
<dbReference type="InterPro" id="IPR013249">
    <property type="entry name" value="RNA_pol_sigma70_r4_t2"/>
</dbReference>
<dbReference type="GO" id="GO:0006950">
    <property type="term" value="P:response to stress"/>
    <property type="evidence" value="ECO:0007669"/>
    <property type="project" value="UniProtKB-ARBA"/>
</dbReference>
<dbReference type="InterPro" id="IPR039425">
    <property type="entry name" value="RNA_pol_sigma-70-like"/>
</dbReference>
<dbReference type="Gene3D" id="1.10.1740.10">
    <property type="match status" value="1"/>
</dbReference>
<keyword evidence="3 6" id="KW-0731">Sigma factor</keyword>
<dbReference type="NCBIfam" id="TIGR02937">
    <property type="entry name" value="sigma70-ECF"/>
    <property type="match status" value="1"/>
</dbReference>
<dbReference type="Pfam" id="PF08281">
    <property type="entry name" value="Sigma70_r4_2"/>
    <property type="match status" value="1"/>
</dbReference>
<name>A0A6B8RFS3_9BACL</name>
<dbReference type="Proteomes" id="UP000426246">
    <property type="component" value="Chromosome"/>
</dbReference>
<dbReference type="InterPro" id="IPR036388">
    <property type="entry name" value="WH-like_DNA-bd_sf"/>
</dbReference>
<sequence>MEQNSCTDSMEMMAEIHLVEHARAGNREAFGELVRRHRAKALGWASSFSADTAMAEDIVQEALIRAFLHVSNLSDVSRFKPWLRRIVQNQANQRFRRGGPYGNERPFTSMEGHAASMSSASWNNADWRDIDSILFHFSQSLKKRHSEDDPEVRVVRAEMVEGIVTLLGCLSKHERNVFEAHFFRQLPFAEIAALFGTSTSNVYTLLSRSRKKVQKERVRVYFQDVAKKLMSEGKPTRRILTRPFDF</sequence>
<organism evidence="9 10">
    <name type="scientific">Paenibacillus psychroresistens</name>
    <dbReference type="NCBI Taxonomy" id="1778678"/>
    <lineage>
        <taxon>Bacteria</taxon>
        <taxon>Bacillati</taxon>
        <taxon>Bacillota</taxon>
        <taxon>Bacilli</taxon>
        <taxon>Bacillales</taxon>
        <taxon>Paenibacillaceae</taxon>
        <taxon>Paenibacillus</taxon>
    </lineage>
</organism>
<dbReference type="SUPFAM" id="SSF88946">
    <property type="entry name" value="Sigma2 domain of RNA polymerase sigma factors"/>
    <property type="match status" value="1"/>
</dbReference>
<dbReference type="PANTHER" id="PTHR43133">
    <property type="entry name" value="RNA POLYMERASE ECF-TYPE SIGMA FACTO"/>
    <property type="match status" value="1"/>
</dbReference>
<dbReference type="RefSeq" id="WP_155699215.1">
    <property type="nucleotide sequence ID" value="NZ_CP034235.1"/>
</dbReference>
<evidence type="ECO:0000256" key="6">
    <source>
        <dbReference type="RuleBase" id="RU000716"/>
    </source>
</evidence>
<keyword evidence="5 6" id="KW-0804">Transcription</keyword>
<dbReference type="EMBL" id="CP034235">
    <property type="protein sequence ID" value="QGQ94216.1"/>
    <property type="molecule type" value="Genomic_DNA"/>
</dbReference>
<dbReference type="AlphaFoldDB" id="A0A6B8RFS3"/>
<reference evidence="10" key="1">
    <citation type="submission" date="2018-11" db="EMBL/GenBank/DDBJ databases">
        <title>Complete genome sequence of Paenibacillus sp. ML311-T8.</title>
        <authorList>
            <person name="Nam Y.-D."/>
            <person name="Kang J."/>
            <person name="Chung W.-H."/>
            <person name="Park Y.S."/>
        </authorList>
    </citation>
    <scope>NUCLEOTIDE SEQUENCE [LARGE SCALE GENOMIC DNA]</scope>
    <source>
        <strain evidence="10">ML311-T8</strain>
    </source>
</reference>
<evidence type="ECO:0000313" key="9">
    <source>
        <dbReference type="EMBL" id="QGQ94216.1"/>
    </source>
</evidence>
<dbReference type="GO" id="GO:0003677">
    <property type="term" value="F:DNA binding"/>
    <property type="evidence" value="ECO:0007669"/>
    <property type="project" value="UniProtKB-KW"/>
</dbReference>
<feature type="domain" description="RNA polymerase sigma-70 region 2" evidence="7">
    <location>
        <begin position="33"/>
        <end position="97"/>
    </location>
</feature>
<evidence type="ECO:0000256" key="3">
    <source>
        <dbReference type="ARBA" id="ARBA00023082"/>
    </source>
</evidence>
<evidence type="ECO:0000313" key="10">
    <source>
        <dbReference type="Proteomes" id="UP000426246"/>
    </source>
</evidence>
<dbReference type="PANTHER" id="PTHR43133:SF8">
    <property type="entry name" value="RNA POLYMERASE SIGMA FACTOR HI_1459-RELATED"/>
    <property type="match status" value="1"/>
</dbReference>
<dbReference type="Gene3D" id="1.10.10.10">
    <property type="entry name" value="Winged helix-like DNA-binding domain superfamily/Winged helix DNA-binding domain"/>
    <property type="match status" value="1"/>
</dbReference>
<dbReference type="GO" id="GO:0006352">
    <property type="term" value="P:DNA-templated transcription initiation"/>
    <property type="evidence" value="ECO:0007669"/>
    <property type="project" value="InterPro"/>
</dbReference>
<gene>
    <name evidence="9" type="ORF">EHS13_04500</name>
</gene>
<evidence type="ECO:0000259" key="8">
    <source>
        <dbReference type="Pfam" id="PF08281"/>
    </source>
</evidence>
<dbReference type="KEGG" id="ppsc:EHS13_04500"/>
<keyword evidence="10" id="KW-1185">Reference proteome</keyword>
<dbReference type="InterPro" id="IPR014284">
    <property type="entry name" value="RNA_pol_sigma-70_dom"/>
</dbReference>
<dbReference type="InterPro" id="IPR013325">
    <property type="entry name" value="RNA_pol_sigma_r2"/>
</dbReference>
<evidence type="ECO:0000256" key="2">
    <source>
        <dbReference type="ARBA" id="ARBA00023015"/>
    </source>
</evidence>
<keyword evidence="2 6" id="KW-0805">Transcription regulation</keyword>
<accession>A0A6B8RFS3</accession>
<dbReference type="PROSITE" id="PS01063">
    <property type="entry name" value="SIGMA70_ECF"/>
    <property type="match status" value="1"/>
</dbReference>
<dbReference type="InterPro" id="IPR000838">
    <property type="entry name" value="RNA_pol_sigma70_ECF_CS"/>
</dbReference>
<dbReference type="Pfam" id="PF04542">
    <property type="entry name" value="Sigma70_r2"/>
    <property type="match status" value="1"/>
</dbReference>
<evidence type="ECO:0000256" key="5">
    <source>
        <dbReference type="ARBA" id="ARBA00023163"/>
    </source>
</evidence>
<dbReference type="CDD" id="cd06171">
    <property type="entry name" value="Sigma70_r4"/>
    <property type="match status" value="1"/>
</dbReference>
<protein>
    <recommendedName>
        <fullName evidence="6">RNA polymerase sigma factor</fullName>
    </recommendedName>
</protein>
<dbReference type="InterPro" id="IPR007627">
    <property type="entry name" value="RNA_pol_sigma70_r2"/>
</dbReference>